<organism evidence="3 4">
    <name type="scientific">Zizania palustris</name>
    <name type="common">Northern wild rice</name>
    <dbReference type="NCBI Taxonomy" id="103762"/>
    <lineage>
        <taxon>Eukaryota</taxon>
        <taxon>Viridiplantae</taxon>
        <taxon>Streptophyta</taxon>
        <taxon>Embryophyta</taxon>
        <taxon>Tracheophyta</taxon>
        <taxon>Spermatophyta</taxon>
        <taxon>Magnoliopsida</taxon>
        <taxon>Liliopsida</taxon>
        <taxon>Poales</taxon>
        <taxon>Poaceae</taxon>
        <taxon>BOP clade</taxon>
        <taxon>Oryzoideae</taxon>
        <taxon>Oryzeae</taxon>
        <taxon>Zizaniinae</taxon>
        <taxon>Zizania</taxon>
    </lineage>
</organism>
<evidence type="ECO:0000313" key="2">
    <source>
        <dbReference type="EMBL" id="KAG8076003.1"/>
    </source>
</evidence>
<sequence>MARGCTGSAGGRAAARARECAGKRTGGDMGGRAGVRAAARVRGRARREWALGRRVAAQAVRAGVWWRGCADAWAGAKAAARARIGGVGEREERNMKPSFVVDMWGNQE</sequence>
<dbReference type="EMBL" id="JAAALK010000283">
    <property type="protein sequence ID" value="KAG8076018.1"/>
    <property type="molecule type" value="Genomic_DNA"/>
</dbReference>
<gene>
    <name evidence="3" type="ORF">GUJ93_ZPchr0006g43164</name>
    <name evidence="2" type="ORF">GUJ93_ZPchr0006g45204</name>
</gene>
<feature type="compositionally biased region" description="Basic and acidic residues" evidence="1">
    <location>
        <begin position="16"/>
        <end position="26"/>
    </location>
</feature>
<feature type="region of interest" description="Disordered" evidence="1">
    <location>
        <begin position="1"/>
        <end position="35"/>
    </location>
</feature>
<reference evidence="3" key="1">
    <citation type="journal article" date="2021" name="bioRxiv">
        <title>Whole Genome Assembly and Annotation of Northern Wild Rice, Zizania palustris L., Supports a Whole Genome Duplication in the Zizania Genus.</title>
        <authorList>
            <person name="Haas M."/>
            <person name="Kono T."/>
            <person name="Macchietto M."/>
            <person name="Millas R."/>
            <person name="McGilp L."/>
            <person name="Shao M."/>
            <person name="Duquette J."/>
            <person name="Hirsch C.N."/>
            <person name="Kimball J."/>
        </authorList>
    </citation>
    <scope>NUCLEOTIDE SEQUENCE</scope>
    <source>
        <tissue evidence="3">Fresh leaf tissue</tissue>
    </source>
</reference>
<proteinExistence type="predicted"/>
<dbReference type="EMBL" id="JAAALK010000283">
    <property type="protein sequence ID" value="KAG8076003.1"/>
    <property type="molecule type" value="Genomic_DNA"/>
</dbReference>
<accession>A0A8J5SM85</accession>
<evidence type="ECO:0000313" key="4">
    <source>
        <dbReference type="Proteomes" id="UP000729402"/>
    </source>
</evidence>
<comment type="caution">
    <text evidence="3">The sequence shown here is derived from an EMBL/GenBank/DDBJ whole genome shotgun (WGS) entry which is preliminary data.</text>
</comment>
<feature type="compositionally biased region" description="Low complexity" evidence="1">
    <location>
        <begin position="1"/>
        <end position="14"/>
    </location>
</feature>
<keyword evidence="4" id="KW-1185">Reference proteome</keyword>
<dbReference type="Proteomes" id="UP000729402">
    <property type="component" value="Unassembled WGS sequence"/>
</dbReference>
<name>A0A8J5SM85_ZIZPA</name>
<protein>
    <submittedName>
        <fullName evidence="3">Uncharacterized protein</fullName>
    </submittedName>
</protein>
<dbReference type="AlphaFoldDB" id="A0A8J5SM85"/>
<evidence type="ECO:0000313" key="3">
    <source>
        <dbReference type="EMBL" id="KAG8076018.1"/>
    </source>
</evidence>
<evidence type="ECO:0000256" key="1">
    <source>
        <dbReference type="SAM" id="MobiDB-lite"/>
    </source>
</evidence>
<reference evidence="3" key="2">
    <citation type="submission" date="2021-02" db="EMBL/GenBank/DDBJ databases">
        <authorList>
            <person name="Kimball J.A."/>
            <person name="Haas M.W."/>
            <person name="Macchietto M."/>
            <person name="Kono T."/>
            <person name="Duquette J."/>
            <person name="Shao M."/>
        </authorList>
    </citation>
    <scope>NUCLEOTIDE SEQUENCE</scope>
    <source>
        <tissue evidence="3">Fresh leaf tissue</tissue>
    </source>
</reference>